<dbReference type="OrthoDB" id="423921at2"/>
<sequence length="157" mass="17959">MKFTIRNMDEDYAVEILNWRYESPYDFYNNEVNPDSLKELLGGSYSIVLDQNNSLIGFFCTGDSAQVPAGRQFGAYSEAMVDLGIGMKPELTGQGHGSTFFSFVLRYVQDNYEGVPIRLTVAKFNERAIHLYKKFGFVQRMGFNKATTRFIAMVKER</sequence>
<accession>A0A2S7N0T2</accession>
<dbReference type="AlphaFoldDB" id="A0A2S7N0T2"/>
<evidence type="ECO:0000259" key="1">
    <source>
        <dbReference type="PROSITE" id="PS51186"/>
    </source>
</evidence>
<keyword evidence="2" id="KW-0808">Transferase</keyword>
<proteinExistence type="predicted"/>
<dbReference type="Proteomes" id="UP000239663">
    <property type="component" value="Unassembled WGS sequence"/>
</dbReference>
<evidence type="ECO:0000313" key="2">
    <source>
        <dbReference type="EMBL" id="PQD95644.1"/>
    </source>
</evidence>
<dbReference type="Gene3D" id="3.40.630.30">
    <property type="match status" value="1"/>
</dbReference>
<organism evidence="2 3">
    <name type="scientific">Pradoshia eiseniae</name>
    <dbReference type="NCBI Taxonomy" id="2064768"/>
    <lineage>
        <taxon>Bacteria</taxon>
        <taxon>Bacillati</taxon>
        <taxon>Bacillota</taxon>
        <taxon>Bacilli</taxon>
        <taxon>Bacillales</taxon>
        <taxon>Bacillaceae</taxon>
        <taxon>Pradoshia</taxon>
    </lineage>
</organism>
<protein>
    <submittedName>
        <fullName evidence="2">GNAT family N-acetyltransferase</fullName>
    </submittedName>
</protein>
<dbReference type="InterPro" id="IPR016181">
    <property type="entry name" value="Acyl_CoA_acyltransferase"/>
</dbReference>
<dbReference type="Pfam" id="PF00583">
    <property type="entry name" value="Acetyltransf_1"/>
    <property type="match status" value="1"/>
</dbReference>
<dbReference type="RefSeq" id="WP_104848791.1">
    <property type="nucleotide sequence ID" value="NZ_PKOZ01000003.1"/>
</dbReference>
<gene>
    <name evidence="2" type="ORF">CYL18_07045</name>
</gene>
<dbReference type="InterPro" id="IPR000182">
    <property type="entry name" value="GNAT_dom"/>
</dbReference>
<comment type="caution">
    <text evidence="2">The sequence shown here is derived from an EMBL/GenBank/DDBJ whole genome shotgun (WGS) entry which is preliminary data.</text>
</comment>
<evidence type="ECO:0000313" key="3">
    <source>
        <dbReference type="Proteomes" id="UP000239663"/>
    </source>
</evidence>
<dbReference type="SUPFAM" id="SSF55729">
    <property type="entry name" value="Acyl-CoA N-acyltransferases (Nat)"/>
    <property type="match status" value="1"/>
</dbReference>
<dbReference type="PROSITE" id="PS51186">
    <property type="entry name" value="GNAT"/>
    <property type="match status" value="1"/>
</dbReference>
<dbReference type="GO" id="GO:0016747">
    <property type="term" value="F:acyltransferase activity, transferring groups other than amino-acyl groups"/>
    <property type="evidence" value="ECO:0007669"/>
    <property type="project" value="InterPro"/>
</dbReference>
<dbReference type="EMBL" id="PKOZ01000003">
    <property type="protein sequence ID" value="PQD95644.1"/>
    <property type="molecule type" value="Genomic_DNA"/>
</dbReference>
<feature type="domain" description="N-acetyltransferase" evidence="1">
    <location>
        <begin position="3"/>
        <end position="157"/>
    </location>
</feature>
<keyword evidence="3" id="KW-1185">Reference proteome</keyword>
<reference evidence="2 3" key="1">
    <citation type="submission" date="2017-12" db="EMBL/GenBank/DDBJ databases">
        <title>Taxonomic description and draft genome of Pradoshia cofamensis Gen. nov., sp. nov., a thermotolerant bacillale isolated from anterior gut of earthworm Eisenia fetida.</title>
        <authorList>
            <person name="Saha T."/>
            <person name="Chakraborty R."/>
        </authorList>
    </citation>
    <scope>NUCLEOTIDE SEQUENCE [LARGE SCALE GENOMIC DNA]</scope>
    <source>
        <strain evidence="2 3">EAG3</strain>
    </source>
</reference>
<name>A0A2S7N0T2_9BACI</name>